<sequence>MATDADLRKLLYKVAKAYHDDGLTQQQIAIRLGLSRIKVSRLLRTARDERIVQISIASPQDSNADIERQLERQYGLKEALVVTCLTDDPVSIVDGLGVVAASCLTRGLQGDEVIALSWGTSVLSVVNALAPMDLPDVRVVQLLGGLGELEAQTHGADLARRMAQALGAKPRLIHAPGIVKDEIVREALVKDPQVADTLDLAGRADIALVGIGLFAPGSTLLSGGNTLTTAEVEQLKSQGVVGDIALQFFNEQGLKVDHPINRRIVGTDLEKIKAIPRVVGVAGGVEKVRAIRAALLGGLIDVLVTDDRTGEALLAAPESRPHGNQPAWGQSADDLQCTPDGNRG</sequence>
<evidence type="ECO:0000256" key="3">
    <source>
        <dbReference type="ARBA" id="ARBA00023125"/>
    </source>
</evidence>
<evidence type="ECO:0000256" key="5">
    <source>
        <dbReference type="SAM" id="MobiDB-lite"/>
    </source>
</evidence>
<gene>
    <name evidence="7" type="ORF">QJ522_20250</name>
</gene>
<accession>A0AAW6U3C2</accession>
<comment type="similarity">
    <text evidence="1">Belongs to the SorC transcriptional regulatory family.</text>
</comment>
<evidence type="ECO:0000256" key="2">
    <source>
        <dbReference type="ARBA" id="ARBA00023015"/>
    </source>
</evidence>
<dbReference type="SUPFAM" id="SSF100950">
    <property type="entry name" value="NagB/RpiA/CoA transferase-like"/>
    <property type="match status" value="1"/>
</dbReference>
<evidence type="ECO:0000259" key="6">
    <source>
        <dbReference type="Pfam" id="PF04198"/>
    </source>
</evidence>
<dbReference type="GO" id="GO:0030246">
    <property type="term" value="F:carbohydrate binding"/>
    <property type="evidence" value="ECO:0007669"/>
    <property type="project" value="InterPro"/>
</dbReference>
<keyword evidence="3" id="KW-0238">DNA-binding</keyword>
<evidence type="ECO:0000256" key="1">
    <source>
        <dbReference type="ARBA" id="ARBA00010466"/>
    </source>
</evidence>
<keyword evidence="2" id="KW-0805">Transcription regulation</keyword>
<evidence type="ECO:0000313" key="7">
    <source>
        <dbReference type="EMBL" id="MDI6451405.1"/>
    </source>
</evidence>
<evidence type="ECO:0000313" key="8">
    <source>
        <dbReference type="Proteomes" id="UP001431776"/>
    </source>
</evidence>
<dbReference type="Gene3D" id="1.10.10.10">
    <property type="entry name" value="Winged helix-like DNA-binding domain superfamily/Winged helix DNA-binding domain"/>
    <property type="match status" value="1"/>
</dbReference>
<keyword evidence="8" id="KW-1185">Reference proteome</keyword>
<protein>
    <submittedName>
        <fullName evidence="7">Sugar-binding transcriptional regulator</fullName>
    </submittedName>
</protein>
<feature type="region of interest" description="Disordered" evidence="5">
    <location>
        <begin position="317"/>
        <end position="344"/>
    </location>
</feature>
<comment type="caution">
    <text evidence="7">The sequence shown here is derived from an EMBL/GenBank/DDBJ whole genome shotgun (WGS) entry which is preliminary data.</text>
</comment>
<dbReference type="RefSeq" id="WP_349246813.1">
    <property type="nucleotide sequence ID" value="NZ_JASCXX010000035.1"/>
</dbReference>
<dbReference type="InterPro" id="IPR037171">
    <property type="entry name" value="NagB/RpiA_transferase-like"/>
</dbReference>
<dbReference type="PANTHER" id="PTHR34294:SF1">
    <property type="entry name" value="TRANSCRIPTIONAL REGULATOR LSRR"/>
    <property type="match status" value="1"/>
</dbReference>
<dbReference type="AlphaFoldDB" id="A0AAW6U3C2"/>
<dbReference type="Gene3D" id="3.40.50.1360">
    <property type="match status" value="1"/>
</dbReference>
<evidence type="ECO:0000256" key="4">
    <source>
        <dbReference type="ARBA" id="ARBA00023163"/>
    </source>
</evidence>
<organism evidence="7 8">
    <name type="scientific">Anaerobaca lacustris</name>
    <dbReference type="NCBI Taxonomy" id="3044600"/>
    <lineage>
        <taxon>Bacteria</taxon>
        <taxon>Pseudomonadati</taxon>
        <taxon>Planctomycetota</taxon>
        <taxon>Phycisphaerae</taxon>
        <taxon>Sedimentisphaerales</taxon>
        <taxon>Anaerobacaceae</taxon>
        <taxon>Anaerobaca</taxon>
    </lineage>
</organism>
<proteinExistence type="inferred from homology"/>
<feature type="domain" description="Sugar-binding" evidence="6">
    <location>
        <begin position="62"/>
        <end position="315"/>
    </location>
</feature>
<dbReference type="InterPro" id="IPR007324">
    <property type="entry name" value="Sugar-bd_dom_put"/>
</dbReference>
<dbReference type="InterPro" id="IPR051054">
    <property type="entry name" value="SorC_transcr_regulators"/>
</dbReference>
<dbReference type="InterPro" id="IPR036388">
    <property type="entry name" value="WH-like_DNA-bd_sf"/>
</dbReference>
<dbReference type="Proteomes" id="UP001431776">
    <property type="component" value="Unassembled WGS sequence"/>
</dbReference>
<dbReference type="GO" id="GO:0003677">
    <property type="term" value="F:DNA binding"/>
    <property type="evidence" value="ECO:0007669"/>
    <property type="project" value="UniProtKB-KW"/>
</dbReference>
<dbReference type="EMBL" id="JASCXX010000035">
    <property type="protein sequence ID" value="MDI6451405.1"/>
    <property type="molecule type" value="Genomic_DNA"/>
</dbReference>
<name>A0AAW6U3C2_9BACT</name>
<dbReference type="Pfam" id="PF04198">
    <property type="entry name" value="Sugar-bind"/>
    <property type="match status" value="1"/>
</dbReference>
<keyword evidence="4" id="KW-0804">Transcription</keyword>
<reference evidence="7" key="1">
    <citation type="submission" date="2023-05" db="EMBL/GenBank/DDBJ databases">
        <title>Anaerotaeda fermentans gen. nov., sp. nov., a novel anaerobic planctomycete of the new family within the order Sedimentisphaerales isolated from Taman Peninsula, Russia.</title>
        <authorList>
            <person name="Khomyakova M.A."/>
            <person name="Merkel A.Y."/>
            <person name="Slobodkin A.I."/>
        </authorList>
    </citation>
    <scope>NUCLEOTIDE SEQUENCE</scope>
    <source>
        <strain evidence="7">M17dextr</strain>
    </source>
</reference>
<dbReference type="PANTHER" id="PTHR34294">
    <property type="entry name" value="TRANSCRIPTIONAL REGULATOR-RELATED"/>
    <property type="match status" value="1"/>
</dbReference>